<dbReference type="AlphaFoldDB" id="A0A4R0RRE7"/>
<keyword evidence="3" id="KW-1185">Reference proteome</keyword>
<dbReference type="SUPFAM" id="SSF47473">
    <property type="entry name" value="EF-hand"/>
    <property type="match status" value="1"/>
</dbReference>
<dbReference type="Gene3D" id="1.10.238.10">
    <property type="entry name" value="EF-hand"/>
    <property type="match status" value="1"/>
</dbReference>
<evidence type="ECO:0000256" key="1">
    <source>
        <dbReference type="SAM" id="MobiDB-lite"/>
    </source>
</evidence>
<dbReference type="STRING" id="92696.A0A4R0RRE7"/>
<dbReference type="EMBL" id="RWJN01000136">
    <property type="protein sequence ID" value="TCD66408.1"/>
    <property type="molecule type" value="Genomic_DNA"/>
</dbReference>
<feature type="compositionally biased region" description="Low complexity" evidence="1">
    <location>
        <begin position="51"/>
        <end position="94"/>
    </location>
</feature>
<feature type="compositionally biased region" description="Polar residues" evidence="1">
    <location>
        <begin position="1"/>
        <end position="12"/>
    </location>
</feature>
<evidence type="ECO:0000313" key="2">
    <source>
        <dbReference type="EMBL" id="TCD66408.1"/>
    </source>
</evidence>
<gene>
    <name evidence="2" type="ORF">EIP91_001399</name>
</gene>
<dbReference type="OrthoDB" id="1716625at2759"/>
<dbReference type="Proteomes" id="UP000292702">
    <property type="component" value="Unassembled WGS sequence"/>
</dbReference>
<feature type="compositionally biased region" description="Low complexity" evidence="1">
    <location>
        <begin position="13"/>
        <end position="41"/>
    </location>
</feature>
<proteinExistence type="predicted"/>
<accession>A0A4R0RRE7</accession>
<protein>
    <submittedName>
        <fullName evidence="2">Uncharacterized protein</fullName>
    </submittedName>
</protein>
<sequence length="272" mass="29356">MAQWNQGYQYPMQTGFNPQQQFQQQGFQPGGIAPQPTGFPGQQPPRPPQFQQPQQTGFPGQGYQQPPPQLGLQSQPTGFQPQPTGFQGGSFQQRPVPPVPPIPQQFQQQNPTGGSFLGAPPQANRSFLSPSPGPLTAQATGFGGGAGGIRPLMPQQTGFVDPRLSMMSNTFMPANPSLPFNPSGMPQLQQQPVGGVSLHLQQSFMQHNQAQRGSATPKVPWALSKAEKKSYDQIFRAWDRGEGFISGQTALEVFGQSGLDKNERSGEGLESC</sequence>
<name>A0A4R0RRE7_9APHY</name>
<comment type="caution">
    <text evidence="2">The sequence shown here is derived from an EMBL/GenBank/DDBJ whole genome shotgun (WGS) entry which is preliminary data.</text>
</comment>
<reference evidence="2 3" key="1">
    <citation type="submission" date="2018-11" db="EMBL/GenBank/DDBJ databases">
        <title>Genome assembly of Steccherinum ochraceum LE-BIN_3174, the white-rot fungus of the Steccherinaceae family (The Residual Polyporoid clade, Polyporales, Basidiomycota).</title>
        <authorList>
            <person name="Fedorova T.V."/>
            <person name="Glazunova O.A."/>
            <person name="Landesman E.O."/>
            <person name="Moiseenko K.V."/>
            <person name="Psurtseva N.V."/>
            <person name="Savinova O.S."/>
            <person name="Shakhova N.V."/>
            <person name="Tyazhelova T.V."/>
            <person name="Vasina D.V."/>
        </authorList>
    </citation>
    <scope>NUCLEOTIDE SEQUENCE [LARGE SCALE GENOMIC DNA]</scope>
    <source>
        <strain evidence="2 3">LE-BIN_3174</strain>
    </source>
</reference>
<evidence type="ECO:0000313" key="3">
    <source>
        <dbReference type="Proteomes" id="UP000292702"/>
    </source>
</evidence>
<feature type="region of interest" description="Disordered" evidence="1">
    <location>
        <begin position="1"/>
        <end position="140"/>
    </location>
</feature>
<dbReference type="InterPro" id="IPR011992">
    <property type="entry name" value="EF-hand-dom_pair"/>
</dbReference>
<organism evidence="2 3">
    <name type="scientific">Steccherinum ochraceum</name>
    <dbReference type="NCBI Taxonomy" id="92696"/>
    <lineage>
        <taxon>Eukaryota</taxon>
        <taxon>Fungi</taxon>
        <taxon>Dikarya</taxon>
        <taxon>Basidiomycota</taxon>
        <taxon>Agaricomycotina</taxon>
        <taxon>Agaricomycetes</taxon>
        <taxon>Polyporales</taxon>
        <taxon>Steccherinaceae</taxon>
        <taxon>Steccherinum</taxon>
    </lineage>
</organism>